<evidence type="ECO:0000313" key="2">
    <source>
        <dbReference type="Proteomes" id="UP000813462"/>
    </source>
</evidence>
<gene>
    <name evidence="1" type="ORF">FEM48_Zijuj01G0107200</name>
</gene>
<comment type="caution">
    <text evidence="1">The sequence shown here is derived from an EMBL/GenBank/DDBJ whole genome shotgun (WGS) entry which is preliminary data.</text>
</comment>
<dbReference type="PANTHER" id="PTHR47123:SF3">
    <property type="entry name" value="DUF295 DOMAIN-CONTAINING PROTEIN"/>
    <property type="match status" value="1"/>
</dbReference>
<sequence length="273" mass="31178">MDSTTSNWSTLRTDMPEEIAKSLDTHTEILHLHAVYSSGYSSVPLLPEILTLKLSFPIGPDNNSFHPKHRGHYFLKKSTFYCLEPLTRKISSSTNNSNWFVRIEDAHDSRKVRFKDPLSKFTIKKLGKIGRLPHRAINLLDYKLSWVLRMRVGFGSWLSILVGNWGGLENGDEEWAKVDDRCGDFCSVDIAFHNKRFYAVDDMGQTIAIDPSSLEVTQMVNYFPGLKKNWIYFSDDSFVGGKGHFPSWKADLFDLEDDVAQPLKSVVGYSKIF</sequence>
<dbReference type="Proteomes" id="UP000813462">
    <property type="component" value="Unassembled WGS sequence"/>
</dbReference>
<evidence type="ECO:0008006" key="3">
    <source>
        <dbReference type="Google" id="ProtNLM"/>
    </source>
</evidence>
<dbReference type="EMBL" id="JAEACU010000001">
    <property type="protein sequence ID" value="KAH7545567.1"/>
    <property type="molecule type" value="Genomic_DNA"/>
</dbReference>
<accession>A0A978W0T3</accession>
<evidence type="ECO:0000313" key="1">
    <source>
        <dbReference type="EMBL" id="KAH7545567.1"/>
    </source>
</evidence>
<dbReference type="AlphaFoldDB" id="A0A978W0T3"/>
<name>A0A978W0T3_ZIZJJ</name>
<dbReference type="PANTHER" id="PTHR47123">
    <property type="entry name" value="F-BOX PROTEIN SKIP23"/>
    <property type="match status" value="1"/>
</dbReference>
<organism evidence="1 2">
    <name type="scientific">Ziziphus jujuba var. spinosa</name>
    <dbReference type="NCBI Taxonomy" id="714518"/>
    <lineage>
        <taxon>Eukaryota</taxon>
        <taxon>Viridiplantae</taxon>
        <taxon>Streptophyta</taxon>
        <taxon>Embryophyta</taxon>
        <taxon>Tracheophyta</taxon>
        <taxon>Spermatophyta</taxon>
        <taxon>Magnoliopsida</taxon>
        <taxon>eudicotyledons</taxon>
        <taxon>Gunneridae</taxon>
        <taxon>Pentapetalae</taxon>
        <taxon>rosids</taxon>
        <taxon>fabids</taxon>
        <taxon>Rosales</taxon>
        <taxon>Rhamnaceae</taxon>
        <taxon>Paliureae</taxon>
        <taxon>Ziziphus</taxon>
    </lineage>
</organism>
<protein>
    <recommendedName>
        <fullName evidence="3">DUF295 domain-containing protein</fullName>
    </recommendedName>
</protein>
<proteinExistence type="predicted"/>
<dbReference type="InterPro" id="IPR051304">
    <property type="entry name" value="SCF_F-box_domain"/>
</dbReference>
<reference evidence="1" key="1">
    <citation type="journal article" date="2021" name="Front. Plant Sci.">
        <title>Chromosome-Scale Genome Assembly for Chinese Sour Jujube and Insights Into Its Genome Evolution and Domestication Signature.</title>
        <authorList>
            <person name="Shen L.-Y."/>
            <person name="Luo H."/>
            <person name="Wang X.-L."/>
            <person name="Wang X.-M."/>
            <person name="Qiu X.-J."/>
            <person name="Liu H."/>
            <person name="Zhou S.-S."/>
            <person name="Jia K.-H."/>
            <person name="Nie S."/>
            <person name="Bao Y.-T."/>
            <person name="Zhang R.-G."/>
            <person name="Yun Q.-Z."/>
            <person name="Chai Y.-H."/>
            <person name="Lu J.-Y."/>
            <person name="Li Y."/>
            <person name="Zhao S.-W."/>
            <person name="Mao J.-F."/>
            <person name="Jia S.-G."/>
            <person name="Mao Y.-M."/>
        </authorList>
    </citation>
    <scope>NUCLEOTIDE SEQUENCE</scope>
    <source>
        <strain evidence="1">AT0</strain>
        <tissue evidence="1">Leaf</tissue>
    </source>
</reference>